<sequence>METPIFPKDIKKERRHSFMWVRIVILSLAFLWPFSVNAMSEEQSIIVEVEDNVHKWKQHIEIYYPRIEVVHVYDQLLQGLALKGEKRDLQKLEQAHFIKATFPARTYKVAIEESVPFLMNQTDFSHSIPYTGEGVKVGVIDTGIDYNHPDLQGNYRGGYDLVDLDDDPMETTKSQGKSTLHGTHVAGIIAANGKLKGIAPNAELYGYRALGPGGVGSSVHVIAAMEKAVEDGMDIINLSLGNAVNGPDWPTSLAVNKAVEIGVSVVISGGNSGPEHWTVGSPATAEGAITVGATTPPLQLPYLHDRLWKKNIPLTPLVGSVPWNLTKTQLMVDGGLGKEANMNMKRKIVLMERGDISFTEKAKMAEQAGALAVIIYNNEEGIFQGSLEEEMSIPVAAVSREDGQWLKENVVKDEQWIATKYAPQVDTVAEFSSKGPVTWNWAIKPDIMAPGVAINSTIPGGYKELQGTSMSAPHVAGALALLKEAHPDWEPKRLKAAILSTATPLSQASEKVSPLAQGVGRIEPVEAITPSTLIYNGQLAFGRVLQRNESRTVYVTVENNERHPQQYRFHPPKQVSGLRFDVPMAFTLKPEEKRTVAITVQVKQQQLKGNPSYVEGWLELEDESTLYELPYILLTKEANFPKAMGLELALKPFSKDSYQYQLYLPLEANQMQIDLYNPDTLQFVKSLVERENVERGVVKGTLSKKDMVTPGIYLAIITIHQDGEKQTLESLVKIE</sequence>
<evidence type="ECO:0000256" key="6">
    <source>
        <dbReference type="ARBA" id="ARBA00022801"/>
    </source>
</evidence>
<organism evidence="13 14">
    <name type="scientific">Pontibacillus litoralis JSM 072002</name>
    <dbReference type="NCBI Taxonomy" id="1385512"/>
    <lineage>
        <taxon>Bacteria</taxon>
        <taxon>Bacillati</taxon>
        <taxon>Bacillota</taxon>
        <taxon>Bacilli</taxon>
        <taxon>Bacillales</taxon>
        <taxon>Bacillaceae</taxon>
        <taxon>Pontibacillus</taxon>
    </lineage>
</organism>
<dbReference type="Gene3D" id="3.40.50.200">
    <property type="entry name" value="Peptidase S8/S53 domain"/>
    <property type="match status" value="1"/>
</dbReference>
<dbReference type="InterPro" id="IPR046450">
    <property type="entry name" value="PA_dom_sf"/>
</dbReference>
<evidence type="ECO:0008006" key="15">
    <source>
        <dbReference type="Google" id="ProtNLM"/>
    </source>
</evidence>
<feature type="active site" description="Charge relay system" evidence="8 9">
    <location>
        <position position="141"/>
    </location>
</feature>
<evidence type="ECO:0000256" key="4">
    <source>
        <dbReference type="ARBA" id="ARBA00022670"/>
    </source>
</evidence>
<keyword evidence="5" id="KW-0732">Signal</keyword>
<evidence type="ECO:0000256" key="5">
    <source>
        <dbReference type="ARBA" id="ARBA00022729"/>
    </source>
</evidence>
<evidence type="ECO:0000256" key="10">
    <source>
        <dbReference type="RuleBase" id="RU003355"/>
    </source>
</evidence>
<dbReference type="Pfam" id="PF02225">
    <property type="entry name" value="PA"/>
    <property type="match status" value="1"/>
</dbReference>
<dbReference type="AlphaFoldDB" id="A0A0A5G5M0"/>
<keyword evidence="4 9" id="KW-0645">Protease</keyword>
<dbReference type="Proteomes" id="UP000030401">
    <property type="component" value="Unassembled WGS sequence"/>
</dbReference>
<evidence type="ECO:0000256" key="7">
    <source>
        <dbReference type="ARBA" id="ARBA00022825"/>
    </source>
</evidence>
<feature type="domain" description="Peptidase S8/S53" evidence="11">
    <location>
        <begin position="132"/>
        <end position="519"/>
    </location>
</feature>
<keyword evidence="6 9" id="KW-0378">Hydrolase</keyword>
<feature type="active site" description="Charge relay system" evidence="8 9">
    <location>
        <position position="181"/>
    </location>
</feature>
<keyword evidence="2" id="KW-0134">Cell wall</keyword>
<evidence type="ECO:0000256" key="9">
    <source>
        <dbReference type="PROSITE-ProRule" id="PRU01240"/>
    </source>
</evidence>
<keyword evidence="14" id="KW-1185">Reference proteome</keyword>
<dbReference type="Gene3D" id="3.50.30.30">
    <property type="match status" value="1"/>
</dbReference>
<proteinExistence type="inferred from homology"/>
<evidence type="ECO:0000256" key="8">
    <source>
        <dbReference type="PIRSR" id="PIRSR615500-1"/>
    </source>
</evidence>
<dbReference type="InterPro" id="IPR050131">
    <property type="entry name" value="Peptidase_S8_subtilisin-like"/>
</dbReference>
<dbReference type="STRING" id="1385512.N784_04655"/>
<evidence type="ECO:0000259" key="11">
    <source>
        <dbReference type="Pfam" id="PF00082"/>
    </source>
</evidence>
<name>A0A0A5G5M0_9BACI</name>
<dbReference type="SUPFAM" id="SSF52743">
    <property type="entry name" value="Subtilisin-like"/>
    <property type="match status" value="1"/>
</dbReference>
<gene>
    <name evidence="13" type="ORF">N784_04655</name>
</gene>
<evidence type="ECO:0000259" key="12">
    <source>
        <dbReference type="Pfam" id="PF02225"/>
    </source>
</evidence>
<dbReference type="SUPFAM" id="SSF52025">
    <property type="entry name" value="PA domain"/>
    <property type="match status" value="1"/>
</dbReference>
<evidence type="ECO:0000313" key="14">
    <source>
        <dbReference type="Proteomes" id="UP000030401"/>
    </source>
</evidence>
<dbReference type="PROSITE" id="PS00138">
    <property type="entry name" value="SUBTILASE_SER"/>
    <property type="match status" value="1"/>
</dbReference>
<dbReference type="PANTHER" id="PTHR43806">
    <property type="entry name" value="PEPTIDASE S8"/>
    <property type="match status" value="1"/>
</dbReference>
<dbReference type="CDD" id="cd07474">
    <property type="entry name" value="Peptidases_S8_subtilisin_Vpr-like"/>
    <property type="match status" value="1"/>
</dbReference>
<protein>
    <recommendedName>
        <fullName evidence="15">Peptidase S8</fullName>
    </recommendedName>
</protein>
<dbReference type="InterPro" id="IPR023828">
    <property type="entry name" value="Peptidase_S8_Ser-AS"/>
</dbReference>
<reference evidence="13 14" key="1">
    <citation type="submission" date="2013-08" db="EMBL/GenBank/DDBJ databases">
        <authorList>
            <person name="Huang J."/>
            <person name="Wang G."/>
        </authorList>
    </citation>
    <scope>NUCLEOTIDE SEQUENCE [LARGE SCALE GENOMIC DNA]</scope>
    <source>
        <strain evidence="13 14">JSM 072002</strain>
    </source>
</reference>
<dbReference type="PROSITE" id="PS00137">
    <property type="entry name" value="SUBTILASE_HIS"/>
    <property type="match status" value="1"/>
</dbReference>
<comment type="caution">
    <text evidence="13">The sequence shown here is derived from an EMBL/GenBank/DDBJ whole genome shotgun (WGS) entry which is preliminary data.</text>
</comment>
<dbReference type="PRINTS" id="PR00723">
    <property type="entry name" value="SUBTILISIN"/>
</dbReference>
<evidence type="ECO:0000256" key="3">
    <source>
        <dbReference type="ARBA" id="ARBA00022525"/>
    </source>
</evidence>
<evidence type="ECO:0000256" key="2">
    <source>
        <dbReference type="ARBA" id="ARBA00022512"/>
    </source>
</evidence>
<feature type="domain" description="PA" evidence="12">
    <location>
        <begin position="338"/>
        <end position="406"/>
    </location>
</feature>
<accession>A0A0A5G5M0</accession>
<dbReference type="InterPro" id="IPR003137">
    <property type="entry name" value="PA_domain"/>
</dbReference>
<evidence type="ECO:0000313" key="13">
    <source>
        <dbReference type="EMBL" id="KGX86448.1"/>
    </source>
</evidence>
<dbReference type="GO" id="GO:0006508">
    <property type="term" value="P:proteolysis"/>
    <property type="evidence" value="ECO:0007669"/>
    <property type="project" value="UniProtKB-KW"/>
</dbReference>
<keyword evidence="7 9" id="KW-0720">Serine protease</keyword>
<dbReference type="InterPro" id="IPR036852">
    <property type="entry name" value="Peptidase_S8/S53_dom_sf"/>
</dbReference>
<dbReference type="EMBL" id="AVPG01000013">
    <property type="protein sequence ID" value="KGX86448.1"/>
    <property type="molecule type" value="Genomic_DNA"/>
</dbReference>
<evidence type="ECO:0000256" key="1">
    <source>
        <dbReference type="ARBA" id="ARBA00011073"/>
    </source>
</evidence>
<dbReference type="InterPro" id="IPR022398">
    <property type="entry name" value="Peptidase_S8_His-AS"/>
</dbReference>
<dbReference type="InterPro" id="IPR015500">
    <property type="entry name" value="Peptidase_S8_subtilisin-rel"/>
</dbReference>
<dbReference type="PANTHER" id="PTHR43806:SF65">
    <property type="entry name" value="SERINE PROTEASE APRX"/>
    <property type="match status" value="1"/>
</dbReference>
<dbReference type="eggNOG" id="COG1404">
    <property type="taxonomic scope" value="Bacteria"/>
</dbReference>
<dbReference type="CDD" id="cd02133">
    <property type="entry name" value="PA_C5a_like"/>
    <property type="match status" value="1"/>
</dbReference>
<dbReference type="PROSITE" id="PS00136">
    <property type="entry name" value="SUBTILASE_ASP"/>
    <property type="match status" value="1"/>
</dbReference>
<comment type="similarity">
    <text evidence="1 9 10">Belongs to the peptidase S8 family.</text>
</comment>
<dbReference type="InterPro" id="IPR034213">
    <property type="entry name" value="S8_Vpr-like"/>
</dbReference>
<dbReference type="GO" id="GO:0004252">
    <property type="term" value="F:serine-type endopeptidase activity"/>
    <property type="evidence" value="ECO:0007669"/>
    <property type="project" value="UniProtKB-UniRule"/>
</dbReference>
<dbReference type="PROSITE" id="PS51892">
    <property type="entry name" value="SUBTILASE"/>
    <property type="match status" value="1"/>
</dbReference>
<feature type="active site" description="Charge relay system" evidence="8 9">
    <location>
        <position position="469"/>
    </location>
</feature>
<keyword evidence="3" id="KW-0964">Secreted</keyword>
<dbReference type="Pfam" id="PF00082">
    <property type="entry name" value="Peptidase_S8"/>
    <property type="match status" value="1"/>
</dbReference>
<dbReference type="InterPro" id="IPR023827">
    <property type="entry name" value="Peptidase_S8_Asp-AS"/>
</dbReference>
<dbReference type="InterPro" id="IPR000209">
    <property type="entry name" value="Peptidase_S8/S53_dom"/>
</dbReference>